<comment type="caution">
    <text evidence="2">The sequence shown here is derived from an EMBL/GenBank/DDBJ whole genome shotgun (WGS) entry which is preliminary data.</text>
</comment>
<keyword evidence="1" id="KW-0812">Transmembrane</keyword>
<dbReference type="OrthoDB" id="7022049at2"/>
<feature type="transmembrane region" description="Helical" evidence="1">
    <location>
        <begin position="67"/>
        <end position="85"/>
    </location>
</feature>
<feature type="transmembrane region" description="Helical" evidence="1">
    <location>
        <begin position="249"/>
        <end position="270"/>
    </location>
</feature>
<keyword evidence="1" id="KW-0472">Membrane</keyword>
<protein>
    <submittedName>
        <fullName evidence="2">DUF4153 domain-containing protein</fullName>
    </submittedName>
</protein>
<dbReference type="Proteomes" id="UP000268051">
    <property type="component" value="Unassembled WGS sequence"/>
</dbReference>
<feature type="transmembrane region" description="Helical" evidence="1">
    <location>
        <begin position="142"/>
        <end position="164"/>
    </location>
</feature>
<organism evidence="2 3">
    <name type="scientific">Kluyvera ascorbata</name>
    <dbReference type="NCBI Taxonomy" id="51288"/>
    <lineage>
        <taxon>Bacteria</taxon>
        <taxon>Pseudomonadati</taxon>
        <taxon>Pseudomonadota</taxon>
        <taxon>Gammaproteobacteria</taxon>
        <taxon>Enterobacterales</taxon>
        <taxon>Enterobacteriaceae</taxon>
        <taxon>Kluyvera</taxon>
    </lineage>
</organism>
<dbReference type="Pfam" id="PF13687">
    <property type="entry name" value="DUF4153"/>
    <property type="match status" value="1"/>
</dbReference>
<feature type="transmembrane region" description="Helical" evidence="1">
    <location>
        <begin position="101"/>
        <end position="121"/>
    </location>
</feature>
<feature type="transmembrane region" description="Helical" evidence="1">
    <location>
        <begin position="40"/>
        <end position="60"/>
    </location>
</feature>
<sequence>MDAVTPLSPPTRWGMALTGIVQGLVCYLLTLYLIPKDSGWMFYALPGSLAFSSVLLFTVVSFKQRTLWCWLAVVLVVVLGMGGWLKLNLNEEDQWRQYDALWTYGWCLLLMALLALPWLQYRIQPATGLSRYAHFYAQQWQNVLTLLLIGVANGLVWLVLLLWSGLFELANITFFSRLFFDTQWFVFVCIGLVTALTVILARQNERLITAIHKLLALIATGLLPLVSLLALLFLVTLPFAGVTAISQRFSAAALLSALAFVQLLLTAMVWEPNATRLSYPRPLRLLIQTAVMLTPVYVLIAGWALWVRIGQYGWTSDRLHGVLVVAVLLVWSVGYLIGLLRRREDPSPQLGQVNLAVSILGLALLFLLYTPVLDSWRISVNSHMSRYHSGKINADQVSLYMLSHSGKPGRAALLELQQDKAFTQDAKRQQQLKRLLSGDLSPTIKLTAEVLAKNVTILPGSMPPDNALWAAVIEQRYRLESCSEVGSCVLVSQDLNGDGKAEQVLYAFGDRTVLVFAQGEKGWEYKASAPLPSGLNKAKLLQAVKDGALGAKPKAWKDITLGDETVVLEYRR</sequence>
<feature type="transmembrane region" description="Helical" evidence="1">
    <location>
        <begin position="282"/>
        <end position="307"/>
    </location>
</feature>
<proteinExistence type="predicted"/>
<feature type="transmembrane region" description="Helical" evidence="1">
    <location>
        <begin position="352"/>
        <end position="372"/>
    </location>
</feature>
<evidence type="ECO:0000256" key="1">
    <source>
        <dbReference type="SAM" id="Phobius"/>
    </source>
</evidence>
<dbReference type="RefSeq" id="WP_123650867.1">
    <property type="nucleotide sequence ID" value="NZ_RHFN01000006.1"/>
</dbReference>
<evidence type="ECO:0000313" key="3">
    <source>
        <dbReference type="Proteomes" id="UP000268051"/>
    </source>
</evidence>
<dbReference type="EMBL" id="RHFN01000006">
    <property type="protein sequence ID" value="ROU15749.1"/>
    <property type="molecule type" value="Genomic_DNA"/>
</dbReference>
<feature type="transmembrane region" description="Helical" evidence="1">
    <location>
        <begin position="12"/>
        <end position="34"/>
    </location>
</feature>
<feature type="transmembrane region" description="Helical" evidence="1">
    <location>
        <begin position="319"/>
        <end position="340"/>
    </location>
</feature>
<gene>
    <name evidence="2" type="ORF">EB837_07830</name>
</gene>
<reference evidence="2 3" key="1">
    <citation type="submission" date="2018-10" db="EMBL/GenBank/DDBJ databases">
        <title>Horizontal transference of carbapenem resistance between Klebsiella pneumoniae and Kluyvera ascorbata during abdominal infection: a case report.</title>
        <authorList>
            <person name="Raro O.H.F."/>
            <person name="Lima-Morales D."/>
            <person name="Barth A.L."/>
            <person name="Paim T.G.S."/>
            <person name="Mott M.P."/>
            <person name="Riche C.V.W."/>
            <person name="Teixeira U.F."/>
            <person name="Waechter F."/>
            <person name="Dias C.A.G."/>
        </authorList>
    </citation>
    <scope>NUCLEOTIDE SEQUENCE [LARGE SCALE GENOMIC DNA]</scope>
    <source>
        <strain evidence="2 3">OT2</strain>
    </source>
</reference>
<name>A0A3N2S7R1_9ENTR</name>
<feature type="transmembrane region" description="Helical" evidence="1">
    <location>
        <begin position="214"/>
        <end position="237"/>
    </location>
</feature>
<dbReference type="InterPro" id="IPR025291">
    <property type="entry name" value="DUF4153"/>
</dbReference>
<accession>A0A3N2S7R1</accession>
<feature type="transmembrane region" description="Helical" evidence="1">
    <location>
        <begin position="184"/>
        <end position="202"/>
    </location>
</feature>
<evidence type="ECO:0000313" key="2">
    <source>
        <dbReference type="EMBL" id="ROU15749.1"/>
    </source>
</evidence>
<keyword evidence="1" id="KW-1133">Transmembrane helix</keyword>
<dbReference type="AlphaFoldDB" id="A0A3N2S7R1"/>